<feature type="compositionally biased region" description="Low complexity" evidence="1">
    <location>
        <begin position="456"/>
        <end position="469"/>
    </location>
</feature>
<proteinExistence type="predicted"/>
<accession>A0ABR3WW87</accession>
<evidence type="ECO:0000313" key="3">
    <source>
        <dbReference type="Proteomes" id="UP001583177"/>
    </source>
</evidence>
<sequence length="469" mass="52354">MTADTTTVQPLSSTRDRAEDITFAVEIKSIIPQKLSKVNFLNKDIRPFVPHRPKESLQSMTDTEKQTQKNAYDAIAAALDCLPGIKATTYRQIQEDRLERSDYWKTHWIVYKANSAVPTYVSYEEGDDERPLIDVTAPDYNKLAWIPVEVCSPKLWWTEKAEAVASVGSVCHTLQHGCKTIANHSTEVHVHVGRHDGLFYSLRTMKKLATILWLAEPILRGVKDPNSHNFDHTYTWSFPWREHSRIALALRGRLPGGQTVDDLATGREDDFDTFLARTSGARLTGSISGSDSPDETLRFAGGGSHHRQALRAIWRAATHEELGRMLCGTERKYRRLGFNFHALGGEDPRARASPRTIEFRFLEGFVDEDVVSGWVHACVALAALAVDQVEDWEFYDMVVLLLDMPAAWPLDARFAAVMHELGVPTAAYEPLRAIVRRNYPPSVAAAEGGGCEAKSESTSAHSCSSSEDS</sequence>
<dbReference type="Proteomes" id="UP001583177">
    <property type="component" value="Unassembled WGS sequence"/>
</dbReference>
<feature type="region of interest" description="Disordered" evidence="1">
    <location>
        <begin position="444"/>
        <end position="469"/>
    </location>
</feature>
<comment type="caution">
    <text evidence="2">The sequence shown here is derived from an EMBL/GenBank/DDBJ whole genome shotgun (WGS) entry which is preliminary data.</text>
</comment>
<dbReference type="Pfam" id="PF12224">
    <property type="entry name" value="Amidoligase_2"/>
    <property type="match status" value="1"/>
</dbReference>
<gene>
    <name evidence="2" type="ORF">Daus18300_006138</name>
</gene>
<organism evidence="2 3">
    <name type="scientific">Diaporthe australafricana</name>
    <dbReference type="NCBI Taxonomy" id="127596"/>
    <lineage>
        <taxon>Eukaryota</taxon>
        <taxon>Fungi</taxon>
        <taxon>Dikarya</taxon>
        <taxon>Ascomycota</taxon>
        <taxon>Pezizomycotina</taxon>
        <taxon>Sordariomycetes</taxon>
        <taxon>Sordariomycetidae</taxon>
        <taxon>Diaporthales</taxon>
        <taxon>Diaporthaceae</taxon>
        <taxon>Diaporthe</taxon>
    </lineage>
</organism>
<dbReference type="PANTHER" id="PTHR36847">
    <property type="entry name" value="AMIDOLIGASE ENZYME"/>
    <property type="match status" value="1"/>
</dbReference>
<name>A0ABR3WW87_9PEZI</name>
<protein>
    <recommendedName>
        <fullName evidence="4">Amidoligase enzyme</fullName>
    </recommendedName>
</protein>
<dbReference type="PANTHER" id="PTHR36847:SF1">
    <property type="entry name" value="AMIDOLIGASE ENZYME"/>
    <property type="match status" value="1"/>
</dbReference>
<evidence type="ECO:0000256" key="1">
    <source>
        <dbReference type="SAM" id="MobiDB-lite"/>
    </source>
</evidence>
<dbReference type="InterPro" id="IPR022025">
    <property type="entry name" value="Amidoligase_2"/>
</dbReference>
<dbReference type="EMBL" id="JAWRVE010000048">
    <property type="protein sequence ID" value="KAL1867863.1"/>
    <property type="molecule type" value="Genomic_DNA"/>
</dbReference>
<evidence type="ECO:0000313" key="2">
    <source>
        <dbReference type="EMBL" id="KAL1867863.1"/>
    </source>
</evidence>
<evidence type="ECO:0008006" key="4">
    <source>
        <dbReference type="Google" id="ProtNLM"/>
    </source>
</evidence>
<reference evidence="2 3" key="1">
    <citation type="journal article" date="2024" name="IMA Fungus">
        <title>IMA Genome - F19 : A genome assembly and annotation guide to empower mycologists, including annotated draft genome sequences of Ceratocystis pirilliformis, Diaporthe australafricana, Fusarium ophioides, Paecilomyces lecythidis, and Sporothrix stenoceras.</title>
        <authorList>
            <person name="Aylward J."/>
            <person name="Wilson A.M."/>
            <person name="Visagie C.M."/>
            <person name="Spraker J."/>
            <person name="Barnes I."/>
            <person name="Buitendag C."/>
            <person name="Ceriani C."/>
            <person name="Del Mar Angel L."/>
            <person name="du Plessis D."/>
            <person name="Fuchs T."/>
            <person name="Gasser K."/>
            <person name="Kramer D."/>
            <person name="Li W."/>
            <person name="Munsamy K."/>
            <person name="Piso A."/>
            <person name="Price J.L."/>
            <person name="Sonnekus B."/>
            <person name="Thomas C."/>
            <person name="van der Nest A."/>
            <person name="van Dijk A."/>
            <person name="van Heerden A."/>
            <person name="van Vuuren N."/>
            <person name="Yilmaz N."/>
            <person name="Duong T.A."/>
            <person name="van der Merwe N.A."/>
            <person name="Wingfield M.J."/>
            <person name="Wingfield B.D."/>
        </authorList>
    </citation>
    <scope>NUCLEOTIDE SEQUENCE [LARGE SCALE GENOMIC DNA]</scope>
    <source>
        <strain evidence="2 3">CMW 18300</strain>
    </source>
</reference>
<keyword evidence="3" id="KW-1185">Reference proteome</keyword>